<sequence length="181" mass="21035">MPTTSVEKARKKISKKKGDITTLHENSRDSQRLRRAQMRDNKLQRVGAARRKIDQPFIERARYFQEAIRKNNSQPLGLDVIQPLIESFVHKNDEEFNTLKKARRAGRPASTREDLLRMKIGAIEKEYENGFYLPNLTDTDNVTFLDRWEGAWSYLTTLKWVRISKQGVIQPCSSFPPKGQS</sequence>
<feature type="region of interest" description="Disordered" evidence="2">
    <location>
        <begin position="1"/>
        <end position="35"/>
    </location>
</feature>
<keyword evidence="4" id="KW-1185">Reference proteome</keyword>
<dbReference type="Pfam" id="PF11176">
    <property type="entry name" value="Tma16"/>
    <property type="match status" value="1"/>
</dbReference>
<dbReference type="OrthoDB" id="270284at2759"/>
<dbReference type="STRING" id="5539.A0A3E2GYL7"/>
<evidence type="ECO:0000313" key="4">
    <source>
        <dbReference type="Proteomes" id="UP000258309"/>
    </source>
</evidence>
<proteinExistence type="inferred from homology"/>
<dbReference type="Proteomes" id="UP000258309">
    <property type="component" value="Unassembled WGS sequence"/>
</dbReference>
<evidence type="ECO:0000256" key="2">
    <source>
        <dbReference type="SAM" id="MobiDB-lite"/>
    </source>
</evidence>
<gene>
    <name evidence="3" type="ORF">B7463_g10133</name>
</gene>
<dbReference type="EMBL" id="NCSJ02000277">
    <property type="protein sequence ID" value="RFU26201.1"/>
    <property type="molecule type" value="Genomic_DNA"/>
</dbReference>
<feature type="compositionally biased region" description="Basic and acidic residues" evidence="2">
    <location>
        <begin position="25"/>
        <end position="35"/>
    </location>
</feature>
<comment type="caution">
    <text evidence="3">The sequence shown here is derived from an EMBL/GenBank/DDBJ whole genome shotgun (WGS) entry which is preliminary data.</text>
</comment>
<feature type="non-terminal residue" evidence="3">
    <location>
        <position position="1"/>
    </location>
</feature>
<dbReference type="Gene3D" id="1.20.1440.170">
    <property type="entry name" value="Translation machinery-associated protein 16-like"/>
    <property type="match status" value="1"/>
</dbReference>
<reference evidence="3 4" key="1">
    <citation type="submission" date="2018-05" db="EMBL/GenBank/DDBJ databases">
        <title>Draft genome sequence of Scytalidium lignicola DSM 105466, a ubiquitous saprotrophic fungus.</title>
        <authorList>
            <person name="Buettner E."/>
            <person name="Gebauer A.M."/>
            <person name="Hofrichter M."/>
            <person name="Liers C."/>
            <person name="Kellner H."/>
        </authorList>
    </citation>
    <scope>NUCLEOTIDE SEQUENCE [LARGE SCALE GENOMIC DNA]</scope>
    <source>
        <strain evidence="3 4">DSM 105466</strain>
    </source>
</reference>
<dbReference type="InterPro" id="IPR021346">
    <property type="entry name" value="Tma16"/>
</dbReference>
<evidence type="ECO:0000313" key="3">
    <source>
        <dbReference type="EMBL" id="RFU26201.1"/>
    </source>
</evidence>
<comment type="similarity">
    <text evidence="1">Belongs to the TMA16 family.</text>
</comment>
<dbReference type="AlphaFoldDB" id="A0A3E2GYL7"/>
<dbReference type="OMA" id="FWMPDLS"/>
<organism evidence="3 4">
    <name type="scientific">Scytalidium lignicola</name>
    <name type="common">Hyphomycete</name>
    <dbReference type="NCBI Taxonomy" id="5539"/>
    <lineage>
        <taxon>Eukaryota</taxon>
        <taxon>Fungi</taxon>
        <taxon>Dikarya</taxon>
        <taxon>Ascomycota</taxon>
        <taxon>Pezizomycotina</taxon>
        <taxon>Leotiomycetes</taxon>
        <taxon>Leotiomycetes incertae sedis</taxon>
        <taxon>Scytalidium</taxon>
    </lineage>
</organism>
<dbReference type="InterPro" id="IPR038356">
    <property type="entry name" value="Tma16_sf"/>
</dbReference>
<accession>A0A3E2GYL7</accession>
<feature type="non-terminal residue" evidence="3">
    <location>
        <position position="181"/>
    </location>
</feature>
<evidence type="ECO:0000256" key="1">
    <source>
        <dbReference type="ARBA" id="ARBA00034127"/>
    </source>
</evidence>
<dbReference type="PANTHER" id="PTHR13349">
    <property type="entry name" value="TRANSLATION MACHINERY-ASSOCIATED PROTEIN 16"/>
    <property type="match status" value="1"/>
</dbReference>
<evidence type="ECO:0008006" key="5">
    <source>
        <dbReference type="Google" id="ProtNLM"/>
    </source>
</evidence>
<protein>
    <recommendedName>
        <fullName evidence="5">Translation machinery-associated protein 16</fullName>
    </recommendedName>
</protein>
<dbReference type="PANTHER" id="PTHR13349:SF2">
    <property type="entry name" value="TRANSLATION MACHINERY-ASSOCIATED PROTEIN 16"/>
    <property type="match status" value="1"/>
</dbReference>
<dbReference type="GO" id="GO:0005634">
    <property type="term" value="C:nucleus"/>
    <property type="evidence" value="ECO:0007669"/>
    <property type="project" value="TreeGrafter"/>
</dbReference>
<name>A0A3E2GYL7_SCYLI</name>